<protein>
    <submittedName>
        <fullName evidence="2">Uncharacterized protein</fullName>
    </submittedName>
</protein>
<dbReference type="InParanoid" id="A0A369K1Y2"/>
<dbReference type="Proteomes" id="UP000076154">
    <property type="component" value="Unassembled WGS sequence"/>
</dbReference>
<accession>A0A369K1Y2</accession>
<comment type="caution">
    <text evidence="2">The sequence shown here is derived from an EMBL/GenBank/DDBJ whole genome shotgun (WGS) entry which is preliminary data.</text>
</comment>
<keyword evidence="3" id="KW-1185">Reference proteome</keyword>
<evidence type="ECO:0000313" key="2">
    <source>
        <dbReference type="EMBL" id="RDB28631.1"/>
    </source>
</evidence>
<sequence length="155" mass="14734">MFVKNAVLPILAASFIAVNAAPELEHRQIDSVFNSLTSVAASVITGDGASVIGDITSVAGGVFSTVTSVGGKAVTVITSAGGQAITLAGDAGGVVTSFGGSVYTAATGAAGSAASDALNSSNAAVGASPIGFTSSHAMGLVTVVCSALIGAMITL</sequence>
<organism evidence="2 3">
    <name type="scientific">Hypsizygus marmoreus</name>
    <name type="common">White beech mushroom</name>
    <name type="synonym">Agaricus marmoreus</name>
    <dbReference type="NCBI Taxonomy" id="39966"/>
    <lineage>
        <taxon>Eukaryota</taxon>
        <taxon>Fungi</taxon>
        <taxon>Dikarya</taxon>
        <taxon>Basidiomycota</taxon>
        <taxon>Agaricomycotina</taxon>
        <taxon>Agaricomycetes</taxon>
        <taxon>Agaricomycetidae</taxon>
        <taxon>Agaricales</taxon>
        <taxon>Tricholomatineae</taxon>
        <taxon>Lyophyllaceae</taxon>
        <taxon>Hypsizygus</taxon>
    </lineage>
</organism>
<feature type="signal peptide" evidence="1">
    <location>
        <begin position="1"/>
        <end position="20"/>
    </location>
</feature>
<keyword evidence="1" id="KW-0732">Signal</keyword>
<dbReference type="AlphaFoldDB" id="A0A369K1Y2"/>
<dbReference type="STRING" id="39966.A0A369K1Y2"/>
<dbReference type="EMBL" id="LUEZ02000010">
    <property type="protein sequence ID" value="RDB28631.1"/>
    <property type="molecule type" value="Genomic_DNA"/>
</dbReference>
<proteinExistence type="predicted"/>
<feature type="chain" id="PRO_5016917687" evidence="1">
    <location>
        <begin position="21"/>
        <end position="155"/>
    </location>
</feature>
<evidence type="ECO:0000313" key="3">
    <source>
        <dbReference type="Proteomes" id="UP000076154"/>
    </source>
</evidence>
<name>A0A369K1Y2_HYPMA</name>
<dbReference type="OrthoDB" id="4095724at2759"/>
<evidence type="ECO:0000256" key="1">
    <source>
        <dbReference type="SAM" id="SignalP"/>
    </source>
</evidence>
<gene>
    <name evidence="2" type="ORF">Hypma_015631</name>
</gene>
<reference evidence="2" key="1">
    <citation type="submission" date="2018-04" db="EMBL/GenBank/DDBJ databases">
        <title>Whole genome sequencing of Hypsizygus marmoreus.</title>
        <authorList>
            <person name="Choi I.-G."/>
            <person name="Min B."/>
            <person name="Kim J.-G."/>
            <person name="Kim S."/>
            <person name="Oh Y.-L."/>
            <person name="Kong W.-S."/>
            <person name="Park H."/>
            <person name="Jeong J."/>
            <person name="Song E.-S."/>
        </authorList>
    </citation>
    <scope>NUCLEOTIDE SEQUENCE [LARGE SCALE GENOMIC DNA]</scope>
    <source>
        <strain evidence="2">51987-8</strain>
    </source>
</reference>